<dbReference type="InterPro" id="IPR038740">
    <property type="entry name" value="BioF2-like_GNAT_dom"/>
</dbReference>
<sequence>MTLQVSWHQGVEALDRLEDDYARLLSDCSGTTLFNEWSWIRAAAKFLVPAGREVRTVTVFERGILVACFPMTVGRESIAGLPVRTLRPLGYPLSDRIGLPVLQGRTDVRAALIDTLVDSKRSDADVAILSELPAHAGFRTPTGAESEWRAPYVKLCGRAPVLNVSDPRKLEASLSKTLRTRLSRSRKKVIATGQAGFERLTPLPSHVPDLLRTIATIEDVSWKGKAGVGIFSSSKRYDFFREVSLAFAASRRLEVLLYTINDRVVSYRYGFRVGRTFLDYNFAHPIELDDLSVGRLLLAEAIQTASASGIDTFDASRGSLQKPNILTDWTSETIEHDEIWLFARSLWGELLRLAVVKAKPFAKRVLKREEAA</sequence>
<accession>A0ABS0HWK3</accession>
<evidence type="ECO:0000313" key="3">
    <source>
        <dbReference type="Proteomes" id="UP000611708"/>
    </source>
</evidence>
<dbReference type="InterPro" id="IPR016181">
    <property type="entry name" value="Acyl_CoA_acyltransferase"/>
</dbReference>
<reference evidence="2 3" key="1">
    <citation type="submission" date="2020-11" db="EMBL/GenBank/DDBJ databases">
        <authorList>
            <person name="Kim M.K."/>
        </authorList>
    </citation>
    <scope>NUCLEOTIDE SEQUENCE [LARGE SCALE GENOMIC DNA]</scope>
    <source>
        <strain evidence="2 3">BT290</strain>
    </source>
</reference>
<dbReference type="Gene3D" id="3.40.630.30">
    <property type="match status" value="1"/>
</dbReference>
<dbReference type="SUPFAM" id="SSF55729">
    <property type="entry name" value="Acyl-CoA N-acyltransferases (Nat)"/>
    <property type="match status" value="1"/>
</dbReference>
<dbReference type="Pfam" id="PF13480">
    <property type="entry name" value="Acetyltransf_6"/>
    <property type="match status" value="1"/>
</dbReference>
<comment type="caution">
    <text evidence="2">The sequence shown here is derived from an EMBL/GenBank/DDBJ whole genome shotgun (WGS) entry which is preliminary data.</text>
</comment>
<proteinExistence type="predicted"/>
<name>A0ABS0HWK3_9HYPH</name>
<keyword evidence="3" id="KW-1185">Reference proteome</keyword>
<evidence type="ECO:0000259" key="1">
    <source>
        <dbReference type="Pfam" id="PF13480"/>
    </source>
</evidence>
<protein>
    <submittedName>
        <fullName evidence="2">GNAT family N-acetyltransferase</fullName>
    </submittedName>
</protein>
<organism evidence="2 3">
    <name type="scientific">Microvirga terrestris</name>
    <dbReference type="NCBI Taxonomy" id="2791024"/>
    <lineage>
        <taxon>Bacteria</taxon>
        <taxon>Pseudomonadati</taxon>
        <taxon>Pseudomonadota</taxon>
        <taxon>Alphaproteobacteria</taxon>
        <taxon>Hyphomicrobiales</taxon>
        <taxon>Methylobacteriaceae</taxon>
        <taxon>Microvirga</taxon>
    </lineage>
</organism>
<dbReference type="Proteomes" id="UP000611708">
    <property type="component" value="Unassembled WGS sequence"/>
</dbReference>
<feature type="domain" description="BioF2-like acetyltransferase" evidence="1">
    <location>
        <begin position="178"/>
        <end position="319"/>
    </location>
</feature>
<dbReference type="EMBL" id="JADQDN010000009">
    <property type="protein sequence ID" value="MBF9197537.1"/>
    <property type="molecule type" value="Genomic_DNA"/>
</dbReference>
<gene>
    <name evidence="2" type="ORF">I2H36_15965</name>
</gene>
<evidence type="ECO:0000313" key="2">
    <source>
        <dbReference type="EMBL" id="MBF9197537.1"/>
    </source>
</evidence>
<dbReference type="RefSeq" id="WP_196264902.1">
    <property type="nucleotide sequence ID" value="NZ_JADQDN010000009.1"/>
</dbReference>